<dbReference type="Pfam" id="PF18634">
    <property type="entry name" value="RXLR_WY"/>
    <property type="match status" value="1"/>
</dbReference>
<keyword evidence="1" id="KW-0472">Membrane</keyword>
<dbReference type="OrthoDB" id="124843at2759"/>
<evidence type="ECO:0000313" key="4">
    <source>
        <dbReference type="Proteomes" id="UP001165121"/>
    </source>
</evidence>
<proteinExistence type="predicted"/>
<dbReference type="InterPro" id="IPR040786">
    <property type="entry name" value="RXLR_WY"/>
</dbReference>
<dbReference type="Proteomes" id="UP001165121">
    <property type="component" value="Unassembled WGS sequence"/>
</dbReference>
<protein>
    <submittedName>
        <fullName evidence="3">Unnamed protein product</fullName>
    </submittedName>
</protein>
<keyword evidence="1" id="KW-0812">Transmembrane</keyword>
<keyword evidence="1" id="KW-1133">Transmembrane helix</keyword>
<sequence>MNSTQGLLFLTVVVIVGNINVVATMRHHADISNRLLTSAGPITVDDTSYTHTNYREERGPDGAWVSRLAEADNKVWKLQKFDMKLSEKIWFMMRKDPKDLFKTFDIVYNTWKKIDRSKRTVQWFRFVKTYRAKYGGGSFTEYDMYTLLRTKVPDEKLAIVFESMKQIPDLKSLAETMQKYQLQLWIDRGETPISIRKMLGIPHSVALTTEQGPKDEILSLFTKMYTSRVGAE</sequence>
<gene>
    <name evidence="3" type="ORF">Pfra01_000835100</name>
</gene>
<feature type="domain" description="RXLR phytopathogen effector protein WY-domain" evidence="2">
    <location>
        <begin position="129"/>
        <end position="179"/>
    </location>
</feature>
<feature type="transmembrane region" description="Helical" evidence="1">
    <location>
        <begin position="6"/>
        <end position="25"/>
    </location>
</feature>
<evidence type="ECO:0000256" key="1">
    <source>
        <dbReference type="SAM" id="Phobius"/>
    </source>
</evidence>
<organism evidence="3 4">
    <name type="scientific">Phytophthora fragariaefolia</name>
    <dbReference type="NCBI Taxonomy" id="1490495"/>
    <lineage>
        <taxon>Eukaryota</taxon>
        <taxon>Sar</taxon>
        <taxon>Stramenopiles</taxon>
        <taxon>Oomycota</taxon>
        <taxon>Peronosporomycetes</taxon>
        <taxon>Peronosporales</taxon>
        <taxon>Peronosporaceae</taxon>
        <taxon>Phytophthora</taxon>
    </lineage>
</organism>
<keyword evidence="4" id="KW-1185">Reference proteome</keyword>
<name>A0A9W6X8F0_9STRA</name>
<reference evidence="3" key="1">
    <citation type="submission" date="2023-04" db="EMBL/GenBank/DDBJ databases">
        <title>Phytophthora fragariaefolia NBRC 109709.</title>
        <authorList>
            <person name="Ichikawa N."/>
            <person name="Sato H."/>
            <person name="Tonouchi N."/>
        </authorList>
    </citation>
    <scope>NUCLEOTIDE SEQUENCE</scope>
    <source>
        <strain evidence="3">NBRC 109709</strain>
    </source>
</reference>
<accession>A0A9W6X8F0</accession>
<dbReference type="AlphaFoldDB" id="A0A9W6X8F0"/>
<comment type="caution">
    <text evidence="3">The sequence shown here is derived from an EMBL/GenBank/DDBJ whole genome shotgun (WGS) entry which is preliminary data.</text>
</comment>
<evidence type="ECO:0000313" key="3">
    <source>
        <dbReference type="EMBL" id="GMF33549.1"/>
    </source>
</evidence>
<evidence type="ECO:0000259" key="2">
    <source>
        <dbReference type="Pfam" id="PF18634"/>
    </source>
</evidence>
<dbReference type="EMBL" id="BSXT01000747">
    <property type="protein sequence ID" value="GMF33549.1"/>
    <property type="molecule type" value="Genomic_DNA"/>
</dbReference>